<sequence length="169" mass="19251">MSDRFSRDNAYGTILLNWWQKLEDDRASRAILRRAPTVTAVALSAPYQRLYRRFQVAGWNADGVSARDDRLAAIVGLLAHVTQDQPGSPAKAMSHKAPGEDRPLVSELRFTRLLESRDVDSLFAGLRRVLPIMEHRVDVIALADDILFWGDDRKKRWAYAYDWPARSAD</sequence>
<dbReference type="OrthoDB" id="333835at2"/>
<dbReference type="AlphaFoldDB" id="A0A323UUV6"/>
<dbReference type="Gene3D" id="1.10.520.40">
    <property type="entry name" value="CRISPR-associated protein Cse2"/>
    <property type="match status" value="1"/>
</dbReference>
<accession>A0A323UUV6</accession>
<reference evidence="1 2" key="1">
    <citation type="submission" date="2018-06" db="EMBL/GenBank/DDBJ databases">
        <title>Azoarcus communis strain SWub3 genome.</title>
        <authorList>
            <person name="Zorraquino Salvo V."/>
            <person name="Toubiana D."/>
            <person name="Blumwald E."/>
        </authorList>
    </citation>
    <scope>NUCLEOTIDE SEQUENCE [LARGE SCALE GENOMIC DNA]</scope>
    <source>
        <strain evidence="1 2">SWub3</strain>
    </source>
</reference>
<dbReference type="Proteomes" id="UP000248259">
    <property type="component" value="Unassembled WGS sequence"/>
</dbReference>
<gene>
    <name evidence="1" type="primary">casB</name>
    <name evidence="1" type="ORF">DNK49_13210</name>
</gene>
<organism evidence="1 2">
    <name type="scientific">Parazoarcus communis SWub3 = DSM 12120</name>
    <dbReference type="NCBI Taxonomy" id="1121029"/>
    <lineage>
        <taxon>Bacteria</taxon>
        <taxon>Pseudomonadati</taxon>
        <taxon>Pseudomonadota</taxon>
        <taxon>Betaproteobacteria</taxon>
        <taxon>Rhodocyclales</taxon>
        <taxon>Zoogloeaceae</taxon>
        <taxon>Parazoarcus</taxon>
    </lineage>
</organism>
<dbReference type="InterPro" id="IPR038287">
    <property type="entry name" value="Cse2_sf"/>
</dbReference>
<dbReference type="CDD" id="cd09731">
    <property type="entry name" value="Cse2_I-E"/>
    <property type="match status" value="1"/>
</dbReference>
<comment type="caution">
    <text evidence="1">The sequence shown here is derived from an EMBL/GenBank/DDBJ whole genome shotgun (WGS) entry which is preliminary data.</text>
</comment>
<dbReference type="EMBL" id="QKOE01000009">
    <property type="protein sequence ID" value="PZA15981.1"/>
    <property type="molecule type" value="Genomic_DNA"/>
</dbReference>
<dbReference type="Pfam" id="PF09485">
    <property type="entry name" value="CRISPR_Cse2"/>
    <property type="match status" value="1"/>
</dbReference>
<evidence type="ECO:0000313" key="1">
    <source>
        <dbReference type="EMBL" id="PZA15981.1"/>
    </source>
</evidence>
<proteinExistence type="predicted"/>
<name>A0A323UUV6_9RHOO</name>
<keyword evidence="2" id="KW-1185">Reference proteome</keyword>
<evidence type="ECO:0000313" key="2">
    <source>
        <dbReference type="Proteomes" id="UP000248259"/>
    </source>
</evidence>
<dbReference type="NCBIfam" id="TIGR02548">
    <property type="entry name" value="casB_cse2"/>
    <property type="match status" value="1"/>
</dbReference>
<dbReference type="RefSeq" id="WP_110525299.1">
    <property type="nucleotide sequence ID" value="NZ_QKOE01000009.1"/>
</dbReference>
<dbReference type="InterPro" id="IPR013382">
    <property type="entry name" value="CRISPR-assoc_prot_Cse2"/>
</dbReference>
<protein>
    <submittedName>
        <fullName evidence="1">Type I-E CRISPR-associated protein Cse2/CasB</fullName>
    </submittedName>
</protein>